<reference evidence="3 4" key="1">
    <citation type="journal article" date="2023" name="PLoS ONE">
        <title>Cytospora paraplurivora sp. nov. isolated from orchards with fruit tree decline syndrome in Ontario, Canada.</title>
        <authorList>
            <person name="Ilyukhin E."/>
            <person name="Nguyen H.D.T."/>
            <person name="Castle A.J."/>
            <person name="Ellouze W."/>
        </authorList>
    </citation>
    <scope>NUCLEOTIDE SEQUENCE [LARGE SCALE GENOMIC DNA]</scope>
    <source>
        <strain evidence="3 4">FDS-564</strain>
    </source>
</reference>
<dbReference type="PANTHER" id="PTHR35523:SF1">
    <property type="entry name" value="CELL WALL PROTEIN SED1"/>
    <property type="match status" value="1"/>
</dbReference>
<feature type="chain" id="PRO_5042993031" description="Clock-controlled protein 6" evidence="2">
    <location>
        <begin position="18"/>
        <end position="178"/>
    </location>
</feature>
<dbReference type="InterPro" id="IPR038843">
    <property type="entry name" value="Sed1/Spi1"/>
</dbReference>
<protein>
    <recommendedName>
        <fullName evidence="5">Clock-controlled protein 6</fullName>
    </recommendedName>
</protein>
<feature type="signal peptide" evidence="2">
    <location>
        <begin position="1"/>
        <end position="17"/>
    </location>
</feature>
<name>A0AAN9YEZ2_9PEZI</name>
<feature type="compositionally biased region" description="Low complexity" evidence="1">
    <location>
        <begin position="130"/>
        <end position="150"/>
    </location>
</feature>
<feature type="compositionally biased region" description="Gly residues" evidence="1">
    <location>
        <begin position="109"/>
        <end position="129"/>
    </location>
</feature>
<evidence type="ECO:0008006" key="5">
    <source>
        <dbReference type="Google" id="ProtNLM"/>
    </source>
</evidence>
<dbReference type="PANTHER" id="PTHR35523">
    <property type="entry name" value="CELL WALL PROTEIN SED1"/>
    <property type="match status" value="1"/>
</dbReference>
<proteinExistence type="predicted"/>
<dbReference type="Proteomes" id="UP001320245">
    <property type="component" value="Unassembled WGS sequence"/>
</dbReference>
<comment type="caution">
    <text evidence="3">The sequence shown here is derived from an EMBL/GenBank/DDBJ whole genome shotgun (WGS) entry which is preliminary data.</text>
</comment>
<dbReference type="GO" id="GO:0031505">
    <property type="term" value="P:fungal-type cell wall organization"/>
    <property type="evidence" value="ECO:0007669"/>
    <property type="project" value="InterPro"/>
</dbReference>
<gene>
    <name evidence="3" type="ORF">SLS53_006311</name>
</gene>
<evidence type="ECO:0000313" key="4">
    <source>
        <dbReference type="Proteomes" id="UP001320245"/>
    </source>
</evidence>
<keyword evidence="2" id="KW-0732">Signal</keyword>
<accession>A0AAN9YEZ2</accession>
<sequence>MKFTAAAILAIAAGASAFENVTYTTEVVTAVTTFCPAATEITHAGTTYTITEATTLTITDCPCTITKPVTTVASLACVTCAAPSSSAAPVYTNGTGSYPTTGVAPGLPAGTGGVPVGGGNGGGNSGSAGGSTPTTSTGSSASSSSSSTPPIVTAGAGRAAVVSGAGLAGFLGLAAFLL</sequence>
<dbReference type="AlphaFoldDB" id="A0AAN9YEZ2"/>
<dbReference type="GO" id="GO:0009277">
    <property type="term" value="C:fungal-type cell wall"/>
    <property type="evidence" value="ECO:0007669"/>
    <property type="project" value="TreeGrafter"/>
</dbReference>
<evidence type="ECO:0000313" key="3">
    <source>
        <dbReference type="EMBL" id="KAK7737933.1"/>
    </source>
</evidence>
<feature type="region of interest" description="Disordered" evidence="1">
    <location>
        <begin position="109"/>
        <end position="150"/>
    </location>
</feature>
<evidence type="ECO:0000256" key="2">
    <source>
        <dbReference type="SAM" id="SignalP"/>
    </source>
</evidence>
<keyword evidence="4" id="KW-1185">Reference proteome</keyword>
<evidence type="ECO:0000256" key="1">
    <source>
        <dbReference type="SAM" id="MobiDB-lite"/>
    </source>
</evidence>
<dbReference type="GO" id="GO:0005199">
    <property type="term" value="F:structural constituent of cell wall"/>
    <property type="evidence" value="ECO:0007669"/>
    <property type="project" value="InterPro"/>
</dbReference>
<dbReference type="EMBL" id="JAJSPL020000027">
    <property type="protein sequence ID" value="KAK7737933.1"/>
    <property type="molecule type" value="Genomic_DNA"/>
</dbReference>
<organism evidence="3 4">
    <name type="scientific">Cytospora paraplurivora</name>
    <dbReference type="NCBI Taxonomy" id="2898453"/>
    <lineage>
        <taxon>Eukaryota</taxon>
        <taxon>Fungi</taxon>
        <taxon>Dikarya</taxon>
        <taxon>Ascomycota</taxon>
        <taxon>Pezizomycotina</taxon>
        <taxon>Sordariomycetes</taxon>
        <taxon>Sordariomycetidae</taxon>
        <taxon>Diaporthales</taxon>
        <taxon>Cytosporaceae</taxon>
        <taxon>Cytospora</taxon>
    </lineage>
</organism>